<keyword evidence="2" id="KW-0479">Metal-binding</keyword>
<feature type="binding site" evidence="2">
    <location>
        <begin position="13"/>
        <end position="18"/>
    </location>
    <ligand>
        <name>ATP</name>
        <dbReference type="ChEBI" id="CHEBI:30616"/>
    </ligand>
</feature>
<proteinExistence type="inferred from homology"/>
<dbReference type="InterPro" id="IPR004472">
    <property type="entry name" value="DTB_synth_BioD"/>
</dbReference>
<feature type="binding site" evidence="2">
    <location>
        <position position="118"/>
    </location>
    <ligand>
        <name>Mg(2+)</name>
        <dbReference type="ChEBI" id="CHEBI:18420"/>
    </ligand>
</feature>
<dbReference type="SUPFAM" id="SSF52540">
    <property type="entry name" value="P-loop containing nucleoside triphosphate hydrolases"/>
    <property type="match status" value="1"/>
</dbReference>
<keyword evidence="2" id="KW-0067">ATP-binding</keyword>
<reference evidence="4" key="1">
    <citation type="journal article" date="2019" name="Int. J. Syst. Evol. Microbiol.">
        <title>The Global Catalogue of Microorganisms (GCM) 10K type strain sequencing project: providing services to taxonomists for standard genome sequencing and annotation.</title>
        <authorList>
            <consortium name="The Broad Institute Genomics Platform"/>
            <consortium name="The Broad Institute Genome Sequencing Center for Infectious Disease"/>
            <person name="Wu L."/>
            <person name="Ma J."/>
        </authorList>
    </citation>
    <scope>NUCLEOTIDE SEQUENCE [LARGE SCALE GENOMIC DNA]</scope>
    <source>
        <strain evidence="4">CGMCC 1.7003</strain>
    </source>
</reference>
<comment type="pathway">
    <text evidence="2">Cofactor biosynthesis; biotin biosynthesis; biotin from 7,8-diaminononanoate: step 1/2.</text>
</comment>
<dbReference type="Gene3D" id="3.40.50.300">
    <property type="entry name" value="P-loop containing nucleotide triphosphate hydrolases"/>
    <property type="match status" value="1"/>
</dbReference>
<evidence type="ECO:0000313" key="4">
    <source>
        <dbReference type="Proteomes" id="UP000659697"/>
    </source>
</evidence>
<feature type="binding site" evidence="2">
    <location>
        <begin position="118"/>
        <end position="121"/>
    </location>
    <ligand>
        <name>ATP</name>
        <dbReference type="ChEBI" id="CHEBI:30616"/>
    </ligand>
</feature>
<feature type="binding site" evidence="2">
    <location>
        <position position="56"/>
    </location>
    <ligand>
        <name>Mg(2+)</name>
        <dbReference type="ChEBI" id="CHEBI:18420"/>
    </ligand>
</feature>
<feature type="binding site" evidence="2">
    <location>
        <position position="17"/>
    </location>
    <ligand>
        <name>Mg(2+)</name>
        <dbReference type="ChEBI" id="CHEBI:18420"/>
    </ligand>
</feature>
<dbReference type="PANTHER" id="PTHR43210">
    <property type="entry name" value="DETHIOBIOTIN SYNTHETASE"/>
    <property type="match status" value="1"/>
</dbReference>
<comment type="subcellular location">
    <subcellularLocation>
        <location evidence="2">Cytoplasm</location>
    </subcellularLocation>
</comment>
<dbReference type="RefSeq" id="WP_189433731.1">
    <property type="nucleotide sequence ID" value="NZ_BNAO01000008.1"/>
</dbReference>
<comment type="cofactor">
    <cofactor evidence="2">
        <name>Mg(2+)</name>
        <dbReference type="ChEBI" id="CHEBI:18420"/>
    </cofactor>
</comment>
<evidence type="ECO:0000313" key="3">
    <source>
        <dbReference type="EMBL" id="GHG74930.1"/>
    </source>
</evidence>
<keyword evidence="2" id="KW-0436">Ligase</keyword>
<organism evidence="3 4">
    <name type="scientific">Alishewanella longhuensis</name>
    <dbReference type="NCBI Taxonomy" id="1091037"/>
    <lineage>
        <taxon>Bacteria</taxon>
        <taxon>Pseudomonadati</taxon>
        <taxon>Pseudomonadota</taxon>
        <taxon>Gammaproteobacteria</taxon>
        <taxon>Alteromonadales</taxon>
        <taxon>Alteromonadaceae</taxon>
        <taxon>Alishewanella</taxon>
    </lineage>
</organism>
<dbReference type="EMBL" id="BNAO01000008">
    <property type="protein sequence ID" value="GHG74930.1"/>
    <property type="molecule type" value="Genomic_DNA"/>
</dbReference>
<comment type="similarity">
    <text evidence="2">Belongs to the dethiobiotin synthetase family.</text>
</comment>
<dbReference type="CDD" id="cd03109">
    <property type="entry name" value="DTBS"/>
    <property type="match status" value="1"/>
</dbReference>
<comment type="caution">
    <text evidence="3">The sequence shown here is derived from an EMBL/GenBank/DDBJ whole genome shotgun (WGS) entry which is preliminary data.</text>
</comment>
<keyword evidence="2" id="KW-0963">Cytoplasm</keyword>
<dbReference type="InterPro" id="IPR027417">
    <property type="entry name" value="P-loop_NTPase"/>
</dbReference>
<dbReference type="PANTHER" id="PTHR43210:SF5">
    <property type="entry name" value="DETHIOBIOTIN SYNTHETASE"/>
    <property type="match status" value="1"/>
</dbReference>
<gene>
    <name evidence="3" type="primary">bioD1</name>
    <name evidence="2" type="synonym">bioD</name>
    <name evidence="3" type="ORF">GCM10010919_28780</name>
</gene>
<feature type="binding site" evidence="2">
    <location>
        <position position="56"/>
    </location>
    <ligand>
        <name>ATP</name>
        <dbReference type="ChEBI" id="CHEBI:30616"/>
    </ligand>
</feature>
<feature type="active site" evidence="2">
    <location>
        <position position="38"/>
    </location>
</feature>
<comment type="catalytic activity">
    <reaction evidence="2">
        <text>(7R,8S)-7,8-diammoniononanoate + CO2 + ATP = (4R,5S)-dethiobiotin + ADP + phosphate + 3 H(+)</text>
        <dbReference type="Rhea" id="RHEA:15805"/>
        <dbReference type="ChEBI" id="CHEBI:15378"/>
        <dbReference type="ChEBI" id="CHEBI:16526"/>
        <dbReference type="ChEBI" id="CHEBI:30616"/>
        <dbReference type="ChEBI" id="CHEBI:43474"/>
        <dbReference type="ChEBI" id="CHEBI:149469"/>
        <dbReference type="ChEBI" id="CHEBI:149473"/>
        <dbReference type="ChEBI" id="CHEBI:456216"/>
        <dbReference type="EC" id="6.3.3.3"/>
    </reaction>
</comment>
<comment type="caution">
    <text evidence="2">Lacks conserved residue(s) required for the propagation of feature annotation.</text>
</comment>
<dbReference type="Pfam" id="PF13500">
    <property type="entry name" value="AAA_26"/>
    <property type="match status" value="1"/>
</dbReference>
<sequence>MTKRFFVSGTDTDAGKTFVSCLLLQGFSQLGLSAIGAKPIAAGAEPAQNGQLQNSDALLLRQYSGIALPYQQHNPICLARPAAPHLAAAELNQLLDEQQLTANIEQLAQSGAELLLIEGAGGWLLPLSRERYLADWVAAQQLPVVLVVGIKLGCLNHAMLTVREIERSGCRLVGWIANIMQPEMLFLAENIADLTQRITSPLLGVVPFQPESAGQPALATQLASALVAQLAD</sequence>
<protein>
    <recommendedName>
        <fullName evidence="2">ATP-dependent dethiobiotin synthetase BioD</fullName>
        <ecNumber evidence="2">6.3.3.3</ecNumber>
    </recommendedName>
    <alternativeName>
        <fullName evidence="2">DTB synthetase</fullName>
        <shortName evidence="2">DTBS</shortName>
    </alternativeName>
    <alternativeName>
        <fullName evidence="2">Dethiobiotin synthase</fullName>
    </alternativeName>
</protein>
<keyword evidence="2" id="KW-0460">Magnesium</keyword>
<name>A0ABQ3L3H0_9ALTE</name>
<comment type="subunit">
    <text evidence="2">Homodimer.</text>
</comment>
<accession>A0ABQ3L3H0</accession>
<keyword evidence="2" id="KW-0547">Nucleotide-binding</keyword>
<comment type="function">
    <text evidence="2">Catalyzes a mechanistically unusual reaction, the ATP-dependent insertion of CO2 between the N7 and N8 nitrogen atoms of 7,8-diaminopelargonic acid (DAPA, also called 7,8-diammoniononanoate) to form a ureido ring.</text>
</comment>
<dbReference type="Proteomes" id="UP000659697">
    <property type="component" value="Unassembled WGS sequence"/>
</dbReference>
<evidence type="ECO:0000256" key="2">
    <source>
        <dbReference type="HAMAP-Rule" id="MF_00336"/>
    </source>
</evidence>
<evidence type="ECO:0000256" key="1">
    <source>
        <dbReference type="ARBA" id="ARBA00022756"/>
    </source>
</evidence>
<dbReference type="PIRSF" id="PIRSF006755">
    <property type="entry name" value="DTB_synth"/>
    <property type="match status" value="1"/>
</dbReference>
<dbReference type="HAMAP" id="MF_00336">
    <property type="entry name" value="BioD"/>
    <property type="match status" value="1"/>
</dbReference>
<keyword evidence="1 2" id="KW-0093">Biotin biosynthesis</keyword>
<dbReference type="EC" id="6.3.3.3" evidence="2"/>
<keyword evidence="4" id="KW-1185">Reference proteome</keyword>
<dbReference type="NCBIfam" id="TIGR00347">
    <property type="entry name" value="bioD"/>
    <property type="match status" value="1"/>
</dbReference>